<gene>
    <name evidence="1" type="ORF">LTS18_009402</name>
</gene>
<keyword evidence="2" id="KW-1185">Reference proteome</keyword>
<evidence type="ECO:0000313" key="1">
    <source>
        <dbReference type="EMBL" id="KAK3077756.1"/>
    </source>
</evidence>
<reference evidence="1" key="1">
    <citation type="submission" date="2024-09" db="EMBL/GenBank/DDBJ databases">
        <title>Black Yeasts Isolated from many extreme environments.</title>
        <authorList>
            <person name="Coleine C."/>
            <person name="Stajich J.E."/>
            <person name="Selbmann L."/>
        </authorList>
    </citation>
    <scope>NUCLEOTIDE SEQUENCE</scope>
    <source>
        <strain evidence="1">CCFEE 5737</strain>
    </source>
</reference>
<proteinExistence type="predicted"/>
<accession>A0ACC3DM29</accession>
<dbReference type="EMBL" id="JAWDJW010002540">
    <property type="protein sequence ID" value="KAK3077756.1"/>
    <property type="molecule type" value="Genomic_DNA"/>
</dbReference>
<dbReference type="Proteomes" id="UP001186974">
    <property type="component" value="Unassembled WGS sequence"/>
</dbReference>
<comment type="caution">
    <text evidence="1">The sequence shown here is derived from an EMBL/GenBank/DDBJ whole genome shotgun (WGS) entry which is preliminary data.</text>
</comment>
<protein>
    <submittedName>
        <fullName evidence="1">Uncharacterized protein</fullName>
    </submittedName>
</protein>
<name>A0ACC3DM29_9PEZI</name>
<sequence length="111" mass="11743">MLRTSLNAQLNDAALSRAFSVSRNIRQADPPPSNKPPTQAGTQGYSPSSEQTSPSDQKQSSASSAETESKSGDDHPAKQPDNQAEPERSTGFQGAREVKGGKEGLGDRTDK</sequence>
<organism evidence="1 2">
    <name type="scientific">Coniosporium uncinatum</name>
    <dbReference type="NCBI Taxonomy" id="93489"/>
    <lineage>
        <taxon>Eukaryota</taxon>
        <taxon>Fungi</taxon>
        <taxon>Dikarya</taxon>
        <taxon>Ascomycota</taxon>
        <taxon>Pezizomycotina</taxon>
        <taxon>Dothideomycetes</taxon>
        <taxon>Dothideomycetes incertae sedis</taxon>
        <taxon>Coniosporium</taxon>
    </lineage>
</organism>
<evidence type="ECO:0000313" key="2">
    <source>
        <dbReference type="Proteomes" id="UP001186974"/>
    </source>
</evidence>